<evidence type="ECO:0000313" key="3">
    <source>
        <dbReference type="Proteomes" id="UP000039324"/>
    </source>
</evidence>
<keyword evidence="3" id="KW-1185">Reference proteome</keyword>
<evidence type="ECO:0000256" key="1">
    <source>
        <dbReference type="SAM" id="MobiDB-lite"/>
    </source>
</evidence>
<protein>
    <submittedName>
        <fullName evidence="2">Uncharacterized protein</fullName>
    </submittedName>
</protein>
<proteinExistence type="predicted"/>
<name>A0A0G4IUT3_PLABS</name>
<reference evidence="2 3" key="1">
    <citation type="submission" date="2015-02" db="EMBL/GenBank/DDBJ databases">
        <authorList>
            <person name="Chooi Y.-H."/>
        </authorList>
    </citation>
    <scope>NUCLEOTIDE SEQUENCE [LARGE SCALE GENOMIC DNA]</scope>
    <source>
        <strain evidence="2">E3</strain>
    </source>
</reference>
<feature type="compositionally biased region" description="Basic and acidic residues" evidence="1">
    <location>
        <begin position="81"/>
        <end position="91"/>
    </location>
</feature>
<organism evidence="2 3">
    <name type="scientific">Plasmodiophora brassicae</name>
    <name type="common">Clubroot disease agent</name>
    <dbReference type="NCBI Taxonomy" id="37360"/>
    <lineage>
        <taxon>Eukaryota</taxon>
        <taxon>Sar</taxon>
        <taxon>Rhizaria</taxon>
        <taxon>Endomyxa</taxon>
        <taxon>Phytomyxea</taxon>
        <taxon>Plasmodiophorida</taxon>
        <taxon>Plasmodiophoridae</taxon>
        <taxon>Plasmodiophora</taxon>
    </lineage>
</organism>
<feature type="region of interest" description="Disordered" evidence="1">
    <location>
        <begin position="65"/>
        <end position="91"/>
    </location>
</feature>
<dbReference type="OrthoDB" id="289416at2759"/>
<evidence type="ECO:0000313" key="2">
    <source>
        <dbReference type="EMBL" id="CEO99035.1"/>
    </source>
</evidence>
<dbReference type="AlphaFoldDB" id="A0A0G4IUT3"/>
<accession>A0A0G4IUT3</accession>
<dbReference type="EMBL" id="CDSF01000089">
    <property type="protein sequence ID" value="CEO99035.1"/>
    <property type="molecule type" value="Genomic_DNA"/>
</dbReference>
<gene>
    <name evidence="2" type="ORF">PBRA_007149</name>
</gene>
<sequence length="306" mass="33822">MSAAKSAELGKDMSTANVPESEWVSRKLVVPAAPSLSRAYDSTRCETSKFDGGCTISTRTGCDPRGWHTGASGSRGQRLVAGERGHRQGMDREPVHCAVQTDGQECSPAYRSIDAAYNVGDGALLPSVIYTLTAQWDWDSLLMAPTFLGGYTLFRDVKYSEVAHCIIDVRLLKRANQPSIQIFGWTVLQLFDDDGYTNMGSFQLPLFKGLPDPDILEMMRAEPFANVIKREMSKEGNKKRKAAKKPLFEFLEPSSAMVRIADSLLEDLAPAKLSWLRPGPGEQGWHFWPEAAEALEPHVDGRPVRC</sequence>
<dbReference type="Proteomes" id="UP000039324">
    <property type="component" value="Unassembled WGS sequence"/>
</dbReference>